<dbReference type="AlphaFoldDB" id="A0A9X1NMA9"/>
<reference evidence="9" key="1">
    <citation type="submission" date="2021-12" db="EMBL/GenBank/DDBJ databases">
        <authorList>
            <person name="Li Y."/>
        </authorList>
    </citation>
    <scope>NUCLEOTIDE SEQUENCE</scope>
    <source>
        <strain evidence="9">DKSPLA3</strain>
    </source>
</reference>
<keyword evidence="3" id="KW-1003">Cell membrane</keyword>
<dbReference type="Pfam" id="PF07690">
    <property type="entry name" value="MFS_1"/>
    <property type="match status" value="1"/>
</dbReference>
<evidence type="ECO:0000313" key="9">
    <source>
        <dbReference type="EMBL" id="MCD7107657.1"/>
    </source>
</evidence>
<evidence type="ECO:0000259" key="8">
    <source>
        <dbReference type="PROSITE" id="PS50850"/>
    </source>
</evidence>
<feature type="transmembrane region" description="Helical" evidence="7">
    <location>
        <begin position="197"/>
        <end position="215"/>
    </location>
</feature>
<feature type="transmembrane region" description="Helical" evidence="7">
    <location>
        <begin position="221"/>
        <end position="241"/>
    </location>
</feature>
<feature type="transmembrane region" description="Helical" evidence="7">
    <location>
        <begin position="295"/>
        <end position="315"/>
    </location>
</feature>
<protein>
    <submittedName>
        <fullName evidence="9">MDR family MFS transporter</fullName>
    </submittedName>
</protein>
<dbReference type="InterPro" id="IPR020846">
    <property type="entry name" value="MFS_dom"/>
</dbReference>
<organism evidence="9 10">
    <name type="scientific">Rhizobium quercicola</name>
    <dbReference type="NCBI Taxonomy" id="2901226"/>
    <lineage>
        <taxon>Bacteria</taxon>
        <taxon>Pseudomonadati</taxon>
        <taxon>Pseudomonadota</taxon>
        <taxon>Alphaproteobacteria</taxon>
        <taxon>Hyphomicrobiales</taxon>
        <taxon>Rhizobiaceae</taxon>
        <taxon>Rhizobium/Agrobacterium group</taxon>
        <taxon>Rhizobium</taxon>
    </lineage>
</organism>
<dbReference type="InterPro" id="IPR036259">
    <property type="entry name" value="MFS_trans_sf"/>
</dbReference>
<feature type="transmembrane region" description="Helical" evidence="7">
    <location>
        <begin position="452"/>
        <end position="475"/>
    </location>
</feature>
<dbReference type="Proteomes" id="UP001139089">
    <property type="component" value="Unassembled WGS sequence"/>
</dbReference>
<dbReference type="SUPFAM" id="SSF103473">
    <property type="entry name" value="MFS general substrate transporter"/>
    <property type="match status" value="1"/>
</dbReference>
<feature type="domain" description="Major facilitator superfamily (MFS) profile" evidence="8">
    <location>
        <begin position="11"/>
        <end position="480"/>
    </location>
</feature>
<accession>A0A9X1NMA9</accession>
<feature type="transmembrane region" description="Helical" evidence="7">
    <location>
        <begin position="101"/>
        <end position="125"/>
    </location>
</feature>
<dbReference type="GO" id="GO:0005886">
    <property type="term" value="C:plasma membrane"/>
    <property type="evidence" value="ECO:0007669"/>
    <property type="project" value="UniProtKB-SubCell"/>
</dbReference>
<evidence type="ECO:0000313" key="10">
    <source>
        <dbReference type="Proteomes" id="UP001139089"/>
    </source>
</evidence>
<name>A0A9X1NMA9_9HYPH</name>
<keyword evidence="10" id="KW-1185">Reference proteome</keyword>
<keyword evidence="4 7" id="KW-0812">Transmembrane</keyword>
<dbReference type="PANTHER" id="PTHR23501:SF191">
    <property type="entry name" value="VACUOLAR BASIC AMINO ACID TRANSPORTER 4"/>
    <property type="match status" value="1"/>
</dbReference>
<dbReference type="RefSeq" id="WP_231811393.1">
    <property type="nucleotide sequence ID" value="NZ_JAJOZR010000001.1"/>
</dbReference>
<feature type="transmembrane region" description="Helical" evidence="7">
    <location>
        <begin position="76"/>
        <end position="95"/>
    </location>
</feature>
<dbReference type="EMBL" id="JAJOZR010000001">
    <property type="protein sequence ID" value="MCD7107657.1"/>
    <property type="molecule type" value="Genomic_DNA"/>
</dbReference>
<keyword evidence="5 7" id="KW-1133">Transmembrane helix</keyword>
<dbReference type="PRINTS" id="PR01036">
    <property type="entry name" value="TCRTETB"/>
</dbReference>
<dbReference type="FunFam" id="1.20.1720.10:FF:000004">
    <property type="entry name" value="EmrB/QacA family drug resistance transporter"/>
    <property type="match status" value="1"/>
</dbReference>
<comment type="caution">
    <text evidence="9">The sequence shown here is derived from an EMBL/GenBank/DDBJ whole genome shotgun (WGS) entry which is preliminary data.</text>
</comment>
<dbReference type="CDD" id="cd17502">
    <property type="entry name" value="MFS_Azr1_MDR_like"/>
    <property type="match status" value="1"/>
</dbReference>
<feature type="transmembrane region" description="Helical" evidence="7">
    <location>
        <begin position="12"/>
        <end position="33"/>
    </location>
</feature>
<keyword evidence="2" id="KW-0813">Transport</keyword>
<dbReference type="PANTHER" id="PTHR23501">
    <property type="entry name" value="MAJOR FACILITATOR SUPERFAMILY"/>
    <property type="match status" value="1"/>
</dbReference>
<dbReference type="InterPro" id="IPR011701">
    <property type="entry name" value="MFS"/>
</dbReference>
<evidence type="ECO:0000256" key="7">
    <source>
        <dbReference type="SAM" id="Phobius"/>
    </source>
</evidence>
<evidence type="ECO:0000256" key="5">
    <source>
        <dbReference type="ARBA" id="ARBA00022989"/>
    </source>
</evidence>
<dbReference type="Gene3D" id="1.20.1250.20">
    <property type="entry name" value="MFS general substrate transporter like domains"/>
    <property type="match status" value="1"/>
</dbReference>
<feature type="transmembrane region" description="Helical" evidence="7">
    <location>
        <begin position="164"/>
        <end position="185"/>
    </location>
</feature>
<evidence type="ECO:0000256" key="2">
    <source>
        <dbReference type="ARBA" id="ARBA00022448"/>
    </source>
</evidence>
<dbReference type="GO" id="GO:0022857">
    <property type="term" value="F:transmembrane transporter activity"/>
    <property type="evidence" value="ECO:0007669"/>
    <property type="project" value="InterPro"/>
</dbReference>
<evidence type="ECO:0000256" key="1">
    <source>
        <dbReference type="ARBA" id="ARBA00004651"/>
    </source>
</evidence>
<feature type="transmembrane region" description="Helical" evidence="7">
    <location>
        <begin position="327"/>
        <end position="346"/>
    </location>
</feature>
<evidence type="ECO:0000256" key="4">
    <source>
        <dbReference type="ARBA" id="ARBA00022692"/>
    </source>
</evidence>
<keyword evidence="6 7" id="KW-0472">Membrane</keyword>
<feature type="transmembrane region" description="Helical" evidence="7">
    <location>
        <begin position="262"/>
        <end position="283"/>
    </location>
</feature>
<feature type="transmembrane region" description="Helical" evidence="7">
    <location>
        <begin position="352"/>
        <end position="376"/>
    </location>
</feature>
<gene>
    <name evidence="9" type="ORF">LRX75_01265</name>
</gene>
<feature type="transmembrane region" description="Helical" evidence="7">
    <location>
        <begin position="45"/>
        <end position="64"/>
    </location>
</feature>
<dbReference type="Gene3D" id="1.20.1720.10">
    <property type="entry name" value="Multidrug resistance protein D"/>
    <property type="match status" value="1"/>
</dbReference>
<feature type="transmembrane region" description="Helical" evidence="7">
    <location>
        <begin position="397"/>
        <end position="416"/>
    </location>
</feature>
<comment type="subcellular location">
    <subcellularLocation>
        <location evidence="1">Cell membrane</location>
        <topology evidence="1">Multi-pass membrane protein</topology>
    </subcellularLocation>
</comment>
<evidence type="ECO:0000256" key="6">
    <source>
        <dbReference type="ARBA" id="ARBA00023136"/>
    </source>
</evidence>
<evidence type="ECO:0000256" key="3">
    <source>
        <dbReference type="ARBA" id="ARBA00022475"/>
    </source>
</evidence>
<sequence>MTEKRVHRGLVVAAIMASMAMIAIEATIVSTAMPQIAAQLGQLNLYSWVFSSFLLTQTATTVVFGKLSDIYGRKPVVLFGIAVFLASSLLAGFAWSMPSMIAFRLLQGVGAGAIQPVAMTIVGDLFPGRERGKVQGYLASVWALSAVVGPLLGSFIIHSLPWAWVFWINIPVGILAAFGFIRFLHEEKQTRTASIDILGAALFAVSISALMVALTEVEAATPLYTVGAVLVFVVSLGLFLWQERRAEAPMVAPDLWLRRPIAASNIAIFFASMAIMGLTTFLPMYVQTVLDRSPLVAGFALTMLLIGWPAGATFASRMFPRFGLRPIMLVASLVIPTGAFLLVLLTPESSPAQAGAGSLIMGVGMGLLNICALVITQESVGWSQRGSATASNVFSRNLGSTLGASILGAVLSYGLAHAGGIGAISPEQLRGLLDGTGAAAIDAASVRMALQAALHVTFLVMFVMTVLIVPVCLFVPKLLDQDQPVEAAEAKA</sequence>
<feature type="transmembrane region" description="Helical" evidence="7">
    <location>
        <begin position="137"/>
        <end position="158"/>
    </location>
</feature>
<dbReference type="PROSITE" id="PS50850">
    <property type="entry name" value="MFS"/>
    <property type="match status" value="1"/>
</dbReference>
<proteinExistence type="predicted"/>